<protein>
    <recommendedName>
        <fullName evidence="3">Secreted protein</fullName>
    </recommendedName>
</protein>
<dbReference type="EMBL" id="JARAWJ010000004">
    <property type="protein sequence ID" value="MDX3036980.1"/>
    <property type="molecule type" value="Genomic_DNA"/>
</dbReference>
<comment type="caution">
    <text evidence="1">The sequence shown here is derived from an EMBL/GenBank/DDBJ whole genome shotgun (WGS) entry which is preliminary data.</text>
</comment>
<gene>
    <name evidence="1" type="ORF">PV383_07355</name>
</gene>
<accession>A0ABU4MKS9</accession>
<sequence>MQFLDEQLTAATVAGTAILLGAIAALALAESQLPAQPDIA</sequence>
<keyword evidence="2" id="KW-1185">Reference proteome</keyword>
<organism evidence="1 2">
    <name type="scientific">Streptomyces caniscabiei</name>
    <dbReference type="NCBI Taxonomy" id="2746961"/>
    <lineage>
        <taxon>Bacteria</taxon>
        <taxon>Bacillati</taxon>
        <taxon>Actinomycetota</taxon>
        <taxon>Actinomycetes</taxon>
        <taxon>Kitasatosporales</taxon>
        <taxon>Streptomycetaceae</taxon>
        <taxon>Streptomyces</taxon>
    </lineage>
</organism>
<reference evidence="1 2" key="1">
    <citation type="journal article" date="2023" name="Microb. Genom.">
        <title>Mesoterricola silvestris gen. nov., sp. nov., Mesoterricola sediminis sp. nov., Geothrix oryzae sp. nov., Geothrix edaphica sp. nov., Geothrix rubra sp. nov., and Geothrix limicola sp. nov., six novel members of Acidobacteriota isolated from soils.</title>
        <authorList>
            <person name="Weisberg A.J."/>
            <person name="Pearce E."/>
            <person name="Kramer C.G."/>
            <person name="Chang J.H."/>
            <person name="Clarke C.R."/>
        </authorList>
    </citation>
    <scope>NUCLEOTIDE SEQUENCE [LARGE SCALE GENOMIC DNA]</scope>
    <source>
        <strain evidence="1 2">NE20-4-1</strain>
    </source>
</reference>
<evidence type="ECO:0008006" key="3">
    <source>
        <dbReference type="Google" id="ProtNLM"/>
    </source>
</evidence>
<dbReference type="RefSeq" id="WP_267887670.1">
    <property type="nucleotide sequence ID" value="NZ_JABXWF010000026.1"/>
</dbReference>
<evidence type="ECO:0000313" key="2">
    <source>
        <dbReference type="Proteomes" id="UP001282474"/>
    </source>
</evidence>
<dbReference type="Proteomes" id="UP001282474">
    <property type="component" value="Unassembled WGS sequence"/>
</dbReference>
<name>A0ABU4MKS9_9ACTN</name>
<proteinExistence type="predicted"/>
<evidence type="ECO:0000313" key="1">
    <source>
        <dbReference type="EMBL" id="MDX3036980.1"/>
    </source>
</evidence>